<proteinExistence type="predicted"/>
<organism evidence="1 2">
    <name type="scientific">Pararobbsia alpina</name>
    <dbReference type="NCBI Taxonomy" id="621374"/>
    <lineage>
        <taxon>Bacteria</taxon>
        <taxon>Pseudomonadati</taxon>
        <taxon>Pseudomonadota</taxon>
        <taxon>Betaproteobacteria</taxon>
        <taxon>Burkholderiales</taxon>
        <taxon>Burkholderiaceae</taxon>
        <taxon>Pararobbsia</taxon>
    </lineage>
</organism>
<evidence type="ECO:0000313" key="1">
    <source>
        <dbReference type="EMBL" id="CAB3807615.1"/>
    </source>
</evidence>
<evidence type="ECO:0000313" key="2">
    <source>
        <dbReference type="Proteomes" id="UP000494115"/>
    </source>
</evidence>
<sequence length="48" mass="5447">MRTSGELGRASVCQIRDHFVDVVLREFTLLLCAELPLLRSDRRAQMGS</sequence>
<protein>
    <submittedName>
        <fullName evidence="1">Uncharacterized protein</fullName>
    </submittedName>
</protein>
<gene>
    <name evidence="1" type="ORF">LMG28138_05947</name>
</gene>
<dbReference type="EMBL" id="CADIKM010000105">
    <property type="protein sequence ID" value="CAB3807615.1"/>
    <property type="molecule type" value="Genomic_DNA"/>
</dbReference>
<dbReference type="AlphaFoldDB" id="A0A6S7CEL8"/>
<name>A0A6S7CEL8_9BURK</name>
<dbReference type="Proteomes" id="UP000494115">
    <property type="component" value="Unassembled WGS sequence"/>
</dbReference>
<reference evidence="1 2" key="1">
    <citation type="submission" date="2020-04" db="EMBL/GenBank/DDBJ databases">
        <authorList>
            <person name="De Canck E."/>
        </authorList>
    </citation>
    <scope>NUCLEOTIDE SEQUENCE [LARGE SCALE GENOMIC DNA]</scope>
    <source>
        <strain evidence="1 2">LMG 28138</strain>
    </source>
</reference>
<keyword evidence="2" id="KW-1185">Reference proteome</keyword>
<accession>A0A6S7CEL8</accession>